<dbReference type="PANTHER" id="PTHR32487">
    <property type="entry name" value="3-OXO-DELTA(4,5)-STEROID 5-BETA-REDUCTASE"/>
    <property type="match status" value="1"/>
</dbReference>
<dbReference type="GeneID" id="71989900"/>
<protein>
    <submittedName>
        <fullName evidence="2">Short chain dehydrogenase sirQ</fullName>
    </submittedName>
</protein>
<dbReference type="PANTHER" id="PTHR32487:SF8">
    <property type="entry name" value="NAD-DEPENDENT EPIMERASE_DEHYDRATASE DOMAIN-CONTAINING PROTEIN"/>
    <property type="match status" value="1"/>
</dbReference>
<sequence>MGKRALVFGASGVTGWSFVNELLHDYPKQGAWDGVVALTNMPLRHEDSLWPEDSRLQIVSGINLLDSQPEVEYVLRNKVDDIDKITHVYYLAYKASTDIVQKLQDAIAMLEHAITAIDRLSSVLEFVVLQTGAKMYGCHILKDHPTTYIHVPLSEDQPRLKQPYHDMLFYHSQLDWLGEYAKDKSWSWCETRPDIIIGFVPNQNAYSLARSLAVFLSIYAAVHGKGAEVSFPGTMKSWEAKSNDSSADIIARQTIHLSLYMPSSQKGEAFNVADSKPWSTWRQKWPVIASYFGLKGVAPQHDTVDALEVRQYICDKLQIWKELELKHGLKPGMANSDLTFPGFEYFLLYQFDFDRQYDMTKMYSTPPDKPFTEERSTSEAWHGAFDRMREAKLIPRA</sequence>
<reference evidence="2" key="1">
    <citation type="submission" date="2021-12" db="EMBL/GenBank/DDBJ databases">
        <authorList>
            <person name="Zaccaron A."/>
            <person name="Stergiopoulos I."/>
        </authorList>
    </citation>
    <scope>NUCLEOTIDE SEQUENCE</scope>
    <source>
        <strain evidence="2">Race5_Kim</strain>
    </source>
</reference>
<accession>A0A9Q8PC84</accession>
<evidence type="ECO:0000259" key="1">
    <source>
        <dbReference type="Pfam" id="PF22917"/>
    </source>
</evidence>
<dbReference type="OrthoDB" id="1731983at2759"/>
<evidence type="ECO:0000313" key="3">
    <source>
        <dbReference type="Proteomes" id="UP000756132"/>
    </source>
</evidence>
<dbReference type="AlphaFoldDB" id="A0A9Q8PC84"/>
<reference evidence="2" key="2">
    <citation type="journal article" date="2022" name="Microb. Genom.">
        <title>A chromosome-scale genome assembly of the tomato pathogen Cladosporium fulvum reveals a compartmentalized genome architecture and the presence of a dispensable chromosome.</title>
        <authorList>
            <person name="Zaccaron A.Z."/>
            <person name="Chen L.H."/>
            <person name="Samaras A."/>
            <person name="Stergiopoulos I."/>
        </authorList>
    </citation>
    <scope>NUCLEOTIDE SEQUENCE</scope>
    <source>
        <strain evidence="2">Race5_Kim</strain>
    </source>
</reference>
<name>A0A9Q8PC84_PASFU</name>
<dbReference type="Gene3D" id="3.40.50.720">
    <property type="entry name" value="NAD(P)-binding Rossmann-like Domain"/>
    <property type="match status" value="1"/>
</dbReference>
<dbReference type="InterPro" id="IPR055222">
    <property type="entry name" value="PRISE-like_Rossmann-fold"/>
</dbReference>
<dbReference type="EMBL" id="CP090169">
    <property type="protein sequence ID" value="UJO19807.1"/>
    <property type="molecule type" value="Genomic_DNA"/>
</dbReference>
<dbReference type="KEGG" id="ffu:CLAFUR5_10022"/>
<dbReference type="InterPro" id="IPR036291">
    <property type="entry name" value="NAD(P)-bd_dom_sf"/>
</dbReference>
<keyword evidence="3" id="KW-1185">Reference proteome</keyword>
<gene>
    <name evidence="2" type="ORF">CLAFUR5_10022</name>
</gene>
<evidence type="ECO:0000313" key="2">
    <source>
        <dbReference type="EMBL" id="UJO19807.1"/>
    </source>
</evidence>
<dbReference type="Pfam" id="PF22917">
    <property type="entry name" value="PRISE"/>
    <property type="match status" value="1"/>
</dbReference>
<dbReference type="OMA" id="EHIEINP"/>
<dbReference type="RefSeq" id="XP_047764173.1">
    <property type="nucleotide sequence ID" value="XM_047909170.1"/>
</dbReference>
<dbReference type="Proteomes" id="UP000756132">
    <property type="component" value="Chromosome 7"/>
</dbReference>
<organism evidence="2 3">
    <name type="scientific">Passalora fulva</name>
    <name type="common">Tomato leaf mold</name>
    <name type="synonym">Cladosporium fulvum</name>
    <dbReference type="NCBI Taxonomy" id="5499"/>
    <lineage>
        <taxon>Eukaryota</taxon>
        <taxon>Fungi</taxon>
        <taxon>Dikarya</taxon>
        <taxon>Ascomycota</taxon>
        <taxon>Pezizomycotina</taxon>
        <taxon>Dothideomycetes</taxon>
        <taxon>Dothideomycetidae</taxon>
        <taxon>Mycosphaerellales</taxon>
        <taxon>Mycosphaerellaceae</taxon>
        <taxon>Fulvia</taxon>
    </lineage>
</organism>
<feature type="domain" description="PRISE-like Rossmann-fold" evidence="1">
    <location>
        <begin position="5"/>
        <end position="395"/>
    </location>
</feature>
<dbReference type="CDD" id="cd08948">
    <property type="entry name" value="5beta-POR_like_SDR_a"/>
    <property type="match status" value="1"/>
</dbReference>
<proteinExistence type="predicted"/>
<dbReference type="SUPFAM" id="SSF51735">
    <property type="entry name" value="NAD(P)-binding Rossmann-fold domains"/>
    <property type="match status" value="1"/>
</dbReference>